<keyword evidence="5" id="KW-0547">Nucleotide-binding</keyword>
<dbReference type="PRINTS" id="PR00473">
    <property type="entry name" value="GALCTOKINASE"/>
</dbReference>
<protein>
    <recommendedName>
        <fullName evidence="11">Galactokinase</fullName>
        <ecNumber evidence="11">2.7.1.6</ecNumber>
    </recommendedName>
</protein>
<evidence type="ECO:0000256" key="7">
    <source>
        <dbReference type="ARBA" id="ARBA00022840"/>
    </source>
</evidence>
<dbReference type="InterPro" id="IPR014721">
    <property type="entry name" value="Ribsml_uS5_D2-typ_fold_subgr"/>
</dbReference>
<keyword evidence="3" id="KW-0808">Transferase</keyword>
<dbReference type="InterPro" id="IPR013750">
    <property type="entry name" value="GHMP_kinase_C_dom"/>
</dbReference>
<dbReference type="InterPro" id="IPR036554">
    <property type="entry name" value="GHMP_kinase_C_sf"/>
</dbReference>
<keyword evidence="2" id="KW-0963">Cytoplasm</keyword>
<dbReference type="GO" id="GO:0005829">
    <property type="term" value="C:cytosol"/>
    <property type="evidence" value="ECO:0007669"/>
    <property type="project" value="TreeGrafter"/>
</dbReference>
<dbReference type="AlphaFoldDB" id="A0A2G1XJ50"/>
<feature type="domain" description="GHMP kinase C-terminal" evidence="13">
    <location>
        <begin position="291"/>
        <end position="370"/>
    </location>
</feature>
<evidence type="ECO:0000256" key="11">
    <source>
        <dbReference type="NCBIfam" id="TIGR00131"/>
    </source>
</evidence>
<sequence length="392" mass="39707">MTAAQAARAFGEVYGTPCEGVWAAPGRVNLIGEYTDVNEGLVMPLALPRLTWVAARARPDGRLRLHSAAAAGVVVELGPGEPAAPGAVRGWAAHPAGVAWALREAGYPVGGADLHVESEVPLGAGLSSSAALQVATALALDGLHGLGLGRPELARLAQRAENAFVGVPCGIMDQTAAACCVEGHALHLDTRSLAARPVPLGLAAAGLRLLVMDTRVAHELGEGAYARRRAGCEAAARALGVRALRDVAYERLAEALAEVEAAGGAERHGVRPGPLVRHVVTENRRVEETAALLDAGDPRAVGPLLTAGHASLRDDFAVSCPELDLAVATAVGAGALGARMTGGGFGGSAVALVEEAAVTEVGEAVRAAFAAAGHRLPHVFPVTAGPGAHRVV</sequence>
<evidence type="ECO:0000256" key="8">
    <source>
        <dbReference type="ARBA" id="ARBA00022842"/>
    </source>
</evidence>
<evidence type="ECO:0000259" key="13">
    <source>
        <dbReference type="Pfam" id="PF08544"/>
    </source>
</evidence>
<dbReference type="Gene3D" id="3.30.70.890">
    <property type="entry name" value="GHMP kinase, C-terminal domain"/>
    <property type="match status" value="1"/>
</dbReference>
<dbReference type="PANTHER" id="PTHR10457">
    <property type="entry name" value="MEVALONATE KINASE/GALACTOKINASE"/>
    <property type="match status" value="1"/>
</dbReference>
<dbReference type="SUPFAM" id="SSF54211">
    <property type="entry name" value="Ribosomal protein S5 domain 2-like"/>
    <property type="match status" value="1"/>
</dbReference>
<dbReference type="NCBIfam" id="TIGR00131">
    <property type="entry name" value="gal_kin"/>
    <property type="match status" value="1"/>
</dbReference>
<dbReference type="PRINTS" id="PR00959">
    <property type="entry name" value="MEVGALKINASE"/>
</dbReference>
<evidence type="ECO:0000256" key="10">
    <source>
        <dbReference type="ARBA" id="ARBA00023277"/>
    </source>
</evidence>
<dbReference type="GO" id="GO:0005524">
    <property type="term" value="F:ATP binding"/>
    <property type="evidence" value="ECO:0007669"/>
    <property type="project" value="UniProtKB-UniRule"/>
</dbReference>
<dbReference type="Pfam" id="PF00288">
    <property type="entry name" value="GHMP_kinases_N"/>
    <property type="match status" value="1"/>
</dbReference>
<evidence type="ECO:0000256" key="3">
    <source>
        <dbReference type="ARBA" id="ARBA00022679"/>
    </source>
</evidence>
<accession>A0A2G1XJ50</accession>
<keyword evidence="16" id="KW-1185">Reference proteome</keyword>
<keyword evidence="10" id="KW-0119">Carbohydrate metabolism</keyword>
<evidence type="ECO:0000256" key="2">
    <source>
        <dbReference type="ARBA" id="ARBA00022490"/>
    </source>
</evidence>
<dbReference type="InterPro" id="IPR006203">
    <property type="entry name" value="GHMP_knse_ATP-bd_CS"/>
</dbReference>
<dbReference type="InterPro" id="IPR020568">
    <property type="entry name" value="Ribosomal_Su5_D2-typ_SF"/>
</dbReference>
<keyword evidence="7" id="KW-0067">ATP-binding</keyword>
<evidence type="ECO:0000256" key="5">
    <source>
        <dbReference type="ARBA" id="ARBA00022741"/>
    </source>
</evidence>
<dbReference type="Pfam" id="PF08544">
    <property type="entry name" value="GHMP_kinases_C"/>
    <property type="match status" value="1"/>
</dbReference>
<dbReference type="EMBL" id="NHZO01000147">
    <property type="protein sequence ID" value="PHQ51230.1"/>
    <property type="molecule type" value="Genomic_DNA"/>
</dbReference>
<dbReference type="EC" id="2.7.1.6" evidence="11"/>
<evidence type="ECO:0000313" key="16">
    <source>
        <dbReference type="Proteomes" id="UP000222531"/>
    </source>
</evidence>
<dbReference type="RefSeq" id="WP_099199599.1">
    <property type="nucleotide sequence ID" value="NZ_NHZO01000147.1"/>
</dbReference>
<name>A0A2G1XJ50_STRCJ</name>
<dbReference type="InterPro" id="IPR000705">
    <property type="entry name" value="Galactokinase"/>
</dbReference>
<dbReference type="GO" id="GO:0006012">
    <property type="term" value="P:galactose metabolic process"/>
    <property type="evidence" value="ECO:0007669"/>
    <property type="project" value="UniProtKB-UniRule"/>
</dbReference>
<keyword evidence="9" id="KW-0299">Galactose metabolism</keyword>
<reference evidence="15 16" key="1">
    <citation type="journal article" date="2017" name="Biochemistry">
        <title>Identification of the Biosynthetic Pathway for the Antibiotic Bicyclomycin.</title>
        <authorList>
            <person name="Patteson J."/>
            <person name="Cai W."/>
            <person name="Johnson R.A."/>
            <person name="Santa Maria K."/>
            <person name="Li B."/>
        </authorList>
    </citation>
    <scope>NUCLEOTIDE SEQUENCE [LARGE SCALE GENOMIC DNA]</scope>
    <source>
        <strain evidence="15 16">ATCC 21532</strain>
    </source>
</reference>
<feature type="domain" description="GHMP kinase N-terminal" evidence="12">
    <location>
        <begin position="97"/>
        <end position="179"/>
    </location>
</feature>
<dbReference type="FunFam" id="3.30.230.10:FF:000017">
    <property type="entry name" value="Galactokinase"/>
    <property type="match status" value="1"/>
</dbReference>
<dbReference type="GO" id="GO:0046872">
    <property type="term" value="F:metal ion binding"/>
    <property type="evidence" value="ECO:0007669"/>
    <property type="project" value="UniProtKB-KW"/>
</dbReference>
<dbReference type="OrthoDB" id="250531at2"/>
<dbReference type="SUPFAM" id="SSF55060">
    <property type="entry name" value="GHMP Kinase, C-terminal domain"/>
    <property type="match status" value="1"/>
</dbReference>
<organism evidence="15 16">
    <name type="scientific">Streptomyces cinnamoneus</name>
    <name type="common">Streptoverticillium cinnamoneum</name>
    <dbReference type="NCBI Taxonomy" id="53446"/>
    <lineage>
        <taxon>Bacteria</taxon>
        <taxon>Bacillati</taxon>
        <taxon>Actinomycetota</taxon>
        <taxon>Actinomycetes</taxon>
        <taxon>Kitasatosporales</taxon>
        <taxon>Streptomycetaceae</taxon>
        <taxon>Streptomyces</taxon>
        <taxon>Streptomyces cinnamoneus group</taxon>
    </lineage>
</organism>
<dbReference type="Pfam" id="PF10509">
    <property type="entry name" value="GalKase_gal_bdg"/>
    <property type="match status" value="1"/>
</dbReference>
<comment type="caution">
    <text evidence="15">The sequence shown here is derived from an EMBL/GenBank/DDBJ whole genome shotgun (WGS) entry which is preliminary data.</text>
</comment>
<dbReference type="InterPro" id="IPR006206">
    <property type="entry name" value="Mevalonate/galactokinase"/>
</dbReference>
<dbReference type="InterPro" id="IPR006204">
    <property type="entry name" value="GHMP_kinase_N_dom"/>
</dbReference>
<evidence type="ECO:0000256" key="9">
    <source>
        <dbReference type="ARBA" id="ARBA00023144"/>
    </source>
</evidence>
<dbReference type="PROSITE" id="PS00627">
    <property type="entry name" value="GHMP_KINASES_ATP"/>
    <property type="match status" value="1"/>
</dbReference>
<evidence type="ECO:0000256" key="4">
    <source>
        <dbReference type="ARBA" id="ARBA00022723"/>
    </source>
</evidence>
<keyword evidence="8" id="KW-0460">Magnesium</keyword>
<feature type="domain" description="Galactokinase N-terminal" evidence="14">
    <location>
        <begin position="9"/>
        <end position="56"/>
    </location>
</feature>
<comment type="similarity">
    <text evidence="1">Belongs to the GHMP kinase family. GalK subfamily.</text>
</comment>
<dbReference type="Gene3D" id="3.30.230.10">
    <property type="match status" value="1"/>
</dbReference>
<dbReference type="FunFam" id="3.30.70.890:FF:000001">
    <property type="entry name" value="Galactokinase"/>
    <property type="match status" value="1"/>
</dbReference>
<evidence type="ECO:0000256" key="1">
    <source>
        <dbReference type="ARBA" id="ARBA00006566"/>
    </source>
</evidence>
<evidence type="ECO:0000259" key="14">
    <source>
        <dbReference type="Pfam" id="PF10509"/>
    </source>
</evidence>
<keyword evidence="4" id="KW-0479">Metal-binding</keyword>
<dbReference type="PANTHER" id="PTHR10457:SF7">
    <property type="entry name" value="GALACTOKINASE-RELATED"/>
    <property type="match status" value="1"/>
</dbReference>
<evidence type="ECO:0000313" key="15">
    <source>
        <dbReference type="EMBL" id="PHQ51230.1"/>
    </source>
</evidence>
<dbReference type="GO" id="GO:0004335">
    <property type="term" value="F:galactokinase activity"/>
    <property type="evidence" value="ECO:0007669"/>
    <property type="project" value="UniProtKB-UniRule"/>
</dbReference>
<evidence type="ECO:0000259" key="12">
    <source>
        <dbReference type="Pfam" id="PF00288"/>
    </source>
</evidence>
<evidence type="ECO:0000256" key="6">
    <source>
        <dbReference type="ARBA" id="ARBA00022777"/>
    </source>
</evidence>
<dbReference type="PIRSF" id="PIRSF000530">
    <property type="entry name" value="Galactokinase"/>
    <property type="match status" value="1"/>
</dbReference>
<dbReference type="InterPro" id="IPR019539">
    <property type="entry name" value="GalKase_N"/>
</dbReference>
<keyword evidence="6 15" id="KW-0418">Kinase</keyword>
<dbReference type="Proteomes" id="UP000222531">
    <property type="component" value="Unassembled WGS sequence"/>
</dbReference>
<gene>
    <name evidence="15" type="primary">galK</name>
    <name evidence="15" type="ORF">BLA24_15865</name>
</gene>
<proteinExistence type="inferred from homology"/>